<feature type="domain" description="Outer membrane protein assembly factor BamE" evidence="4">
    <location>
        <begin position="111"/>
        <end position="185"/>
    </location>
</feature>
<evidence type="ECO:0000256" key="3">
    <source>
        <dbReference type="SAM" id="MobiDB-lite"/>
    </source>
</evidence>
<accession>A0A501WRM0</accession>
<evidence type="ECO:0000313" key="6">
    <source>
        <dbReference type="Proteomes" id="UP000319255"/>
    </source>
</evidence>
<evidence type="ECO:0000313" key="5">
    <source>
        <dbReference type="EMBL" id="TPE51472.1"/>
    </source>
</evidence>
<dbReference type="EMBL" id="VFRP01000007">
    <property type="protein sequence ID" value="TPE51472.1"/>
    <property type="molecule type" value="Genomic_DNA"/>
</dbReference>
<evidence type="ECO:0000256" key="2">
    <source>
        <dbReference type="ARBA" id="ARBA00023136"/>
    </source>
</evidence>
<dbReference type="InterPro" id="IPR037873">
    <property type="entry name" value="BamE-like"/>
</dbReference>
<dbReference type="Gene3D" id="3.30.1450.10">
    <property type="match status" value="1"/>
</dbReference>
<sequence>MSNGYSGVSRSLARSITRGNSGLSAACSMSGGMAGPIGARIRARPGAARARSCPARPSSLNLDHAGSRGAREIRIKNEDEMPSSATRALAAALIVSGLSLAACSPTLHVHGYMPPEADVARIRPGVSTMATVQETLGLPAGAGVMRDSAWYYVESTFENYTYHAPKVLDRKVLAVTYNQEGVVTGLARYGVKDGRIVDLANETTETGGQQLGVLQQLFGNILNMDGSQFQQQGVGTQTGAGL</sequence>
<reference evidence="5 6" key="1">
    <citation type="submission" date="2019-06" db="EMBL/GenBank/DDBJ databases">
        <title>A novel bacterium of genus Amaricoccus, isolated from marine sediment.</title>
        <authorList>
            <person name="Huang H."/>
            <person name="Mo K."/>
            <person name="Hu Y."/>
        </authorList>
    </citation>
    <scope>NUCLEOTIDE SEQUENCE [LARGE SCALE GENOMIC DNA]</scope>
    <source>
        <strain evidence="5 6">HB172011</strain>
    </source>
</reference>
<evidence type="ECO:0000259" key="4">
    <source>
        <dbReference type="Pfam" id="PF04355"/>
    </source>
</evidence>
<dbReference type="AlphaFoldDB" id="A0A501WRM0"/>
<feature type="compositionally biased region" description="Low complexity" evidence="3">
    <location>
        <begin position="45"/>
        <end position="59"/>
    </location>
</feature>
<dbReference type="GO" id="GO:0019867">
    <property type="term" value="C:outer membrane"/>
    <property type="evidence" value="ECO:0007669"/>
    <property type="project" value="InterPro"/>
</dbReference>
<keyword evidence="2" id="KW-0472">Membrane</keyword>
<dbReference type="OrthoDB" id="7203955at2"/>
<dbReference type="Pfam" id="PF04355">
    <property type="entry name" value="BamE"/>
    <property type="match status" value="1"/>
</dbReference>
<protein>
    <submittedName>
        <fullName evidence="5">Outer membrane protein assembly factor BamE</fullName>
    </submittedName>
</protein>
<evidence type="ECO:0000256" key="1">
    <source>
        <dbReference type="ARBA" id="ARBA00022729"/>
    </source>
</evidence>
<name>A0A501WRM0_9RHOB</name>
<dbReference type="Proteomes" id="UP000319255">
    <property type="component" value="Unassembled WGS sequence"/>
</dbReference>
<comment type="caution">
    <text evidence="5">The sequence shown here is derived from an EMBL/GenBank/DDBJ whole genome shotgun (WGS) entry which is preliminary data.</text>
</comment>
<proteinExistence type="predicted"/>
<gene>
    <name evidence="5" type="ORF">FJM51_09550</name>
</gene>
<dbReference type="InterPro" id="IPR007450">
    <property type="entry name" value="BamE_dom"/>
</dbReference>
<keyword evidence="6" id="KW-1185">Reference proteome</keyword>
<feature type="region of interest" description="Disordered" evidence="3">
    <location>
        <begin position="45"/>
        <end position="67"/>
    </location>
</feature>
<keyword evidence="1" id="KW-0732">Signal</keyword>
<organism evidence="5 6">
    <name type="scientific">Amaricoccus solimangrovi</name>
    <dbReference type="NCBI Taxonomy" id="2589815"/>
    <lineage>
        <taxon>Bacteria</taxon>
        <taxon>Pseudomonadati</taxon>
        <taxon>Pseudomonadota</taxon>
        <taxon>Alphaproteobacteria</taxon>
        <taxon>Rhodobacterales</taxon>
        <taxon>Paracoccaceae</taxon>
        <taxon>Amaricoccus</taxon>
    </lineage>
</organism>